<gene>
    <name evidence="2" type="ORF">BAGA_07730</name>
</gene>
<sequence length="177" mass="21019">MLQSNMNISLETLLQSLQSTRSALLSEIEMLNDTEVNVKPRRDKWSIIQIMHHLHLVEQSVTSALVYALQKKERKAVQLKDLQLTLDRTHKREAPQQMQPTETLMKKQQGIQLLEHSRQELLHTLHSIIDERELLDNSLKHPIFHELNLYQWIQFLDLHEQRHLTQLKEAKYAILQR</sequence>
<dbReference type="RefSeq" id="WP_033675397.1">
    <property type="nucleotide sequence ID" value="NZ_JOTM01000014.1"/>
</dbReference>
<dbReference type="Proteomes" id="UP000027778">
    <property type="component" value="Unassembled WGS sequence"/>
</dbReference>
<feature type="domain" description="DinB-like" evidence="1">
    <location>
        <begin position="17"/>
        <end position="167"/>
    </location>
</feature>
<dbReference type="SUPFAM" id="SSF109854">
    <property type="entry name" value="DinB/YfiT-like putative metalloenzymes"/>
    <property type="match status" value="1"/>
</dbReference>
<dbReference type="AlphaFoldDB" id="A0A073KML5"/>
<dbReference type="OrthoDB" id="5464839at2"/>
<dbReference type="Gene3D" id="1.20.120.450">
    <property type="entry name" value="dinb family like domain"/>
    <property type="match status" value="1"/>
</dbReference>
<dbReference type="Pfam" id="PF12867">
    <property type="entry name" value="DinB_2"/>
    <property type="match status" value="1"/>
</dbReference>
<evidence type="ECO:0000259" key="1">
    <source>
        <dbReference type="Pfam" id="PF12867"/>
    </source>
</evidence>
<dbReference type="eggNOG" id="COG2318">
    <property type="taxonomic scope" value="Bacteria"/>
</dbReference>
<dbReference type="InterPro" id="IPR034660">
    <property type="entry name" value="DinB/YfiT-like"/>
</dbReference>
<comment type="caution">
    <text evidence="2">The sequence shown here is derived from an EMBL/GenBank/DDBJ whole genome shotgun (WGS) entry which is preliminary data.</text>
</comment>
<proteinExistence type="predicted"/>
<dbReference type="EMBL" id="JOTM01000014">
    <property type="protein sequence ID" value="KEK23608.1"/>
    <property type="molecule type" value="Genomic_DNA"/>
</dbReference>
<organism evidence="2 3">
    <name type="scientific">Bacillus gaemokensis</name>
    <dbReference type="NCBI Taxonomy" id="574375"/>
    <lineage>
        <taxon>Bacteria</taxon>
        <taxon>Bacillati</taxon>
        <taxon>Bacillota</taxon>
        <taxon>Bacilli</taxon>
        <taxon>Bacillales</taxon>
        <taxon>Bacillaceae</taxon>
        <taxon>Bacillus</taxon>
        <taxon>Bacillus cereus group</taxon>
    </lineage>
</organism>
<keyword evidence="3" id="KW-1185">Reference proteome</keyword>
<protein>
    <submittedName>
        <fullName evidence="2">Putrescine importer</fullName>
    </submittedName>
</protein>
<dbReference type="InterPro" id="IPR024775">
    <property type="entry name" value="DinB-like"/>
</dbReference>
<evidence type="ECO:0000313" key="3">
    <source>
        <dbReference type="Proteomes" id="UP000027778"/>
    </source>
</evidence>
<dbReference type="STRING" id="574375.AZF08_16560"/>
<name>A0A073KML5_9BACI</name>
<evidence type="ECO:0000313" key="2">
    <source>
        <dbReference type="EMBL" id="KEK23608.1"/>
    </source>
</evidence>
<reference evidence="2 3" key="1">
    <citation type="submission" date="2014-06" db="EMBL/GenBank/DDBJ databases">
        <title>Draft genome sequence of Bacillus gaemokensis JCM 15801 (MCCC 1A00707).</title>
        <authorList>
            <person name="Lai Q."/>
            <person name="Liu Y."/>
            <person name="Shao Z."/>
        </authorList>
    </citation>
    <scope>NUCLEOTIDE SEQUENCE [LARGE SCALE GENOMIC DNA]</scope>
    <source>
        <strain evidence="2 3">JCM 15801</strain>
    </source>
</reference>
<accession>A0A073KML5</accession>